<dbReference type="KEGG" id="nhu:H0264_10900"/>
<gene>
    <name evidence="3" type="ORF">H0264_10900</name>
</gene>
<dbReference type="InterPro" id="IPR036291">
    <property type="entry name" value="NAD(P)-bd_dom_sf"/>
</dbReference>
<name>A0A7D6ZSB6_9NOCA</name>
<evidence type="ECO:0000313" key="4">
    <source>
        <dbReference type="Proteomes" id="UP000515512"/>
    </source>
</evidence>
<dbReference type="GO" id="GO:0005737">
    <property type="term" value="C:cytoplasm"/>
    <property type="evidence" value="ECO:0007669"/>
    <property type="project" value="TreeGrafter"/>
</dbReference>
<organism evidence="3 4">
    <name type="scientific">Nocardia huaxiensis</name>
    <dbReference type="NCBI Taxonomy" id="2755382"/>
    <lineage>
        <taxon>Bacteria</taxon>
        <taxon>Bacillati</taxon>
        <taxon>Actinomycetota</taxon>
        <taxon>Actinomycetes</taxon>
        <taxon>Mycobacteriales</taxon>
        <taxon>Nocardiaceae</taxon>
        <taxon>Nocardia</taxon>
    </lineage>
</organism>
<dbReference type="EMBL" id="CP059399">
    <property type="protein sequence ID" value="QLY32685.1"/>
    <property type="molecule type" value="Genomic_DNA"/>
</dbReference>
<feature type="compositionally biased region" description="Basic and acidic residues" evidence="1">
    <location>
        <begin position="350"/>
        <end position="368"/>
    </location>
</feature>
<evidence type="ECO:0000313" key="3">
    <source>
        <dbReference type="EMBL" id="QLY32685.1"/>
    </source>
</evidence>
<dbReference type="PANTHER" id="PTHR48079:SF6">
    <property type="entry name" value="NAD(P)-BINDING DOMAIN-CONTAINING PROTEIN-RELATED"/>
    <property type="match status" value="1"/>
</dbReference>
<evidence type="ECO:0000256" key="1">
    <source>
        <dbReference type="SAM" id="MobiDB-lite"/>
    </source>
</evidence>
<dbReference type="Gene3D" id="3.40.50.720">
    <property type="entry name" value="NAD(P)-binding Rossmann-like Domain"/>
    <property type="match status" value="1"/>
</dbReference>
<dbReference type="AlphaFoldDB" id="A0A7D6ZSB6"/>
<feature type="region of interest" description="Disordered" evidence="1">
    <location>
        <begin position="324"/>
        <end position="397"/>
    </location>
</feature>
<reference evidence="3 4" key="1">
    <citation type="submission" date="2020-07" db="EMBL/GenBank/DDBJ databases">
        <authorList>
            <person name="Zhuang K."/>
            <person name="Ran Y."/>
        </authorList>
    </citation>
    <scope>NUCLEOTIDE SEQUENCE [LARGE SCALE GENOMIC DNA]</scope>
    <source>
        <strain evidence="3 4">WCH-YHL-001</strain>
    </source>
</reference>
<feature type="compositionally biased region" description="Low complexity" evidence="1">
    <location>
        <begin position="374"/>
        <end position="390"/>
    </location>
</feature>
<dbReference type="Proteomes" id="UP000515512">
    <property type="component" value="Chromosome"/>
</dbReference>
<keyword evidence="4" id="KW-1185">Reference proteome</keyword>
<dbReference type="SUPFAM" id="SSF51735">
    <property type="entry name" value="NAD(P)-binding Rossmann-fold domains"/>
    <property type="match status" value="1"/>
</dbReference>
<dbReference type="GO" id="GO:0004029">
    <property type="term" value="F:aldehyde dehydrogenase (NAD+) activity"/>
    <property type="evidence" value="ECO:0007669"/>
    <property type="project" value="TreeGrafter"/>
</dbReference>
<dbReference type="PANTHER" id="PTHR48079">
    <property type="entry name" value="PROTEIN YEEZ"/>
    <property type="match status" value="1"/>
</dbReference>
<accession>A0A7D6ZSB6</accession>
<evidence type="ECO:0000259" key="2">
    <source>
        <dbReference type="Pfam" id="PF01370"/>
    </source>
</evidence>
<dbReference type="InterPro" id="IPR001509">
    <property type="entry name" value="Epimerase_deHydtase"/>
</dbReference>
<dbReference type="InterPro" id="IPR051783">
    <property type="entry name" value="NAD(P)-dependent_oxidoreduct"/>
</dbReference>
<dbReference type="Pfam" id="PF01370">
    <property type="entry name" value="Epimerase"/>
    <property type="match status" value="1"/>
</dbReference>
<dbReference type="RefSeq" id="WP_181583850.1">
    <property type="nucleotide sequence ID" value="NZ_CP059399.1"/>
</dbReference>
<feature type="domain" description="NAD-dependent epimerase/dehydratase" evidence="2">
    <location>
        <begin position="3"/>
        <end position="226"/>
    </location>
</feature>
<protein>
    <submittedName>
        <fullName evidence="3">NAD-dependent epimerase/dehydratase family protein</fullName>
    </submittedName>
</protein>
<proteinExistence type="predicted"/>
<sequence>MRVVVVGGTGNVGTAVVETLAADPAVTSILGLARRVPERRIDKTEWGAADVRVDDLEPLLWGADAVIHLAWAFQPMRRPLETWRTNVTGTARVLKAVAAESVPVFVYASSVGAYAPRRDARPVTESWSTDGWPAAGYTREKAYVERMLDSFVQSRPACRVVRMRPGFIFQRGAASAQRRLFAGPLLPNRLVRAGLVPFVPAPPGLMFQAVHSRDVAEAFRLALVRDVAGPFNLAADPVVDAHVLGELLSARPIPIPAALLRTAVAAAWHLRLIPVDPQLLDAFLRLPLMDATRARTELGWNPRHSSTDALRELLDGLHDAAGLDTPPLARKAGGPLRVREFTSGMGGSDPVDREPMRRMDYRQEDIGSEHSLVTTATPSRPASAEPESPRGLGGMDL</sequence>